<evidence type="ECO:0000256" key="19">
    <source>
        <dbReference type="ARBA" id="ARBA00023264"/>
    </source>
</evidence>
<dbReference type="CDD" id="cd14264">
    <property type="entry name" value="DAGK_IM"/>
    <property type="match status" value="1"/>
</dbReference>
<dbReference type="Gene3D" id="1.10.287.3610">
    <property type="match status" value="1"/>
</dbReference>
<evidence type="ECO:0000256" key="23">
    <source>
        <dbReference type="PIRSR" id="PIRSR600829-4"/>
    </source>
</evidence>
<sequence length="134" mass="14754">MSFMNRPSHPHGRKNRGVLRFIQSTVYSAQGFRAAFSSEEAFRQELIVCIALTPFAFLLGRNFAEIIVLLGVLVSVLTVELINSAIEVLADTVSAETHPLIGQTKDIASAAVMMVITFAGLVWFGLLFVRLFSH</sequence>
<comment type="cofactor">
    <cofactor evidence="23">
        <name>Mg(2+)</name>
        <dbReference type="ChEBI" id="CHEBI:18420"/>
    </cofactor>
    <text evidence="23">Mn(2+), Zn(2+), Cd(2+) and Co(2+) support activity to lesser extents.</text>
</comment>
<evidence type="ECO:0000256" key="12">
    <source>
        <dbReference type="ARBA" id="ARBA00022777"/>
    </source>
</evidence>
<evidence type="ECO:0000256" key="14">
    <source>
        <dbReference type="ARBA" id="ARBA00022842"/>
    </source>
</evidence>
<name>A0A356LK71_9BURK</name>
<keyword evidence="14 23" id="KW-0460">Magnesium</keyword>
<feature type="binding site" evidence="21">
    <location>
        <position position="80"/>
    </location>
    <ligand>
        <name>substrate</name>
    </ligand>
</feature>
<evidence type="ECO:0000256" key="17">
    <source>
        <dbReference type="ARBA" id="ARBA00023136"/>
    </source>
</evidence>
<evidence type="ECO:0000256" key="13">
    <source>
        <dbReference type="ARBA" id="ARBA00022840"/>
    </source>
</evidence>
<dbReference type="GO" id="GO:0005886">
    <property type="term" value="C:plasma membrane"/>
    <property type="evidence" value="ECO:0007669"/>
    <property type="project" value="UniProtKB-SubCell"/>
</dbReference>
<feature type="active site" description="Proton acceptor" evidence="20">
    <location>
        <position position="80"/>
    </location>
</feature>
<keyword evidence="12 24" id="KW-0418">Kinase</keyword>
<comment type="similarity">
    <text evidence="2 24">Belongs to the bacterial diacylglycerol kinase family.</text>
</comment>
<evidence type="ECO:0000256" key="22">
    <source>
        <dbReference type="PIRSR" id="PIRSR600829-3"/>
    </source>
</evidence>
<keyword evidence="10 23" id="KW-0479">Metal-binding</keyword>
<dbReference type="GO" id="GO:0046872">
    <property type="term" value="F:metal ion binding"/>
    <property type="evidence" value="ECO:0007669"/>
    <property type="project" value="UniProtKB-KW"/>
</dbReference>
<feature type="binding site" evidence="22">
    <location>
        <position position="39"/>
    </location>
    <ligand>
        <name>ATP</name>
        <dbReference type="ChEBI" id="CHEBI:30616"/>
    </ligand>
</feature>
<evidence type="ECO:0000256" key="4">
    <source>
        <dbReference type="ARBA" id="ARBA00017575"/>
    </source>
</evidence>
<keyword evidence="16 24" id="KW-0443">Lipid metabolism</keyword>
<keyword evidence="7 24" id="KW-0997">Cell inner membrane</keyword>
<evidence type="ECO:0000256" key="20">
    <source>
        <dbReference type="PIRSR" id="PIRSR600829-1"/>
    </source>
</evidence>
<keyword evidence="18" id="KW-0594">Phospholipid biosynthesis</keyword>
<evidence type="ECO:0000256" key="2">
    <source>
        <dbReference type="ARBA" id="ARBA00005967"/>
    </source>
</evidence>
<evidence type="ECO:0000256" key="24">
    <source>
        <dbReference type="RuleBase" id="RU363065"/>
    </source>
</evidence>
<feature type="transmembrane region" description="Helical" evidence="24">
    <location>
        <begin position="41"/>
        <end position="59"/>
    </location>
</feature>
<dbReference type="EC" id="2.7.1.107" evidence="3 24"/>
<keyword evidence="6" id="KW-0444">Lipid biosynthesis</keyword>
<evidence type="ECO:0000256" key="9">
    <source>
        <dbReference type="ARBA" id="ARBA00022692"/>
    </source>
</evidence>
<comment type="function">
    <text evidence="24">Catalyzes the ATP-dependent phosphorylation of sn-l,2-diacylglycerol (DAG) to phosphatidic acid. Involved in the recycling of diacylglycerol produced as a by-product during membrane-derived oligosaccharide (MDO) biosynthesis.</text>
</comment>
<keyword evidence="9 24" id="KW-0812">Transmembrane</keyword>
<evidence type="ECO:0000256" key="18">
    <source>
        <dbReference type="ARBA" id="ARBA00023209"/>
    </source>
</evidence>
<evidence type="ECO:0000256" key="8">
    <source>
        <dbReference type="ARBA" id="ARBA00022679"/>
    </source>
</evidence>
<feature type="binding site" evidence="23">
    <location>
        <position position="39"/>
    </location>
    <ligand>
        <name>a divalent metal cation</name>
        <dbReference type="ChEBI" id="CHEBI:60240"/>
    </ligand>
</feature>
<dbReference type="GO" id="GO:0005524">
    <property type="term" value="F:ATP binding"/>
    <property type="evidence" value="ECO:0007669"/>
    <property type="project" value="UniProtKB-KW"/>
</dbReference>
<keyword evidence="17 24" id="KW-0472">Membrane</keyword>
<feature type="transmembrane region" description="Helical" evidence="24">
    <location>
        <begin position="66"/>
        <end position="86"/>
    </location>
</feature>
<dbReference type="GO" id="GO:0006654">
    <property type="term" value="P:phosphatidic acid biosynthetic process"/>
    <property type="evidence" value="ECO:0007669"/>
    <property type="project" value="InterPro"/>
</dbReference>
<feature type="binding site" evidence="21">
    <location>
        <position position="20"/>
    </location>
    <ligand>
        <name>substrate</name>
    </ligand>
</feature>
<feature type="binding site" evidence="22">
    <location>
        <begin position="105"/>
        <end position="106"/>
    </location>
    <ligand>
        <name>ATP</name>
        <dbReference type="ChEBI" id="CHEBI:30616"/>
    </ligand>
</feature>
<dbReference type="InterPro" id="IPR033718">
    <property type="entry name" value="DAGK_prok"/>
</dbReference>
<evidence type="ECO:0000256" key="15">
    <source>
        <dbReference type="ARBA" id="ARBA00022989"/>
    </source>
</evidence>
<feature type="transmembrane region" description="Helical" evidence="24">
    <location>
        <begin position="106"/>
        <end position="129"/>
    </location>
</feature>
<keyword evidence="5" id="KW-1003">Cell membrane</keyword>
<dbReference type="Proteomes" id="UP000264036">
    <property type="component" value="Unassembled WGS sequence"/>
</dbReference>
<keyword evidence="15 24" id="KW-1133">Transmembrane helix</keyword>
<dbReference type="PANTHER" id="PTHR34299">
    <property type="entry name" value="DIACYLGLYCEROL KINASE"/>
    <property type="match status" value="1"/>
</dbReference>
<evidence type="ECO:0000256" key="10">
    <source>
        <dbReference type="ARBA" id="ARBA00022723"/>
    </source>
</evidence>
<feature type="binding site" evidence="22">
    <location>
        <begin position="96"/>
        <end position="98"/>
    </location>
    <ligand>
        <name>ATP</name>
        <dbReference type="ChEBI" id="CHEBI:30616"/>
    </ligand>
</feature>
<dbReference type="AlphaFoldDB" id="A0A356LK71"/>
<proteinExistence type="inferred from homology"/>
<feature type="binding site" evidence="22">
    <location>
        <position position="27"/>
    </location>
    <ligand>
        <name>ATP</name>
        <dbReference type="ChEBI" id="CHEBI:30616"/>
    </ligand>
</feature>
<evidence type="ECO:0000256" key="3">
    <source>
        <dbReference type="ARBA" id="ARBA00012133"/>
    </source>
</evidence>
<keyword evidence="19 24" id="KW-1208">Phospholipid metabolism</keyword>
<feature type="binding site" evidence="23">
    <location>
        <position position="87"/>
    </location>
    <ligand>
        <name>a divalent metal cation</name>
        <dbReference type="ChEBI" id="CHEBI:60240"/>
    </ligand>
</feature>
<dbReference type="InterPro" id="IPR000829">
    <property type="entry name" value="DAGK"/>
</dbReference>
<comment type="catalytic activity">
    <reaction evidence="24">
        <text>a 1,2-diacyl-sn-glycerol + ATP = a 1,2-diacyl-sn-glycero-3-phosphate + ADP + H(+)</text>
        <dbReference type="Rhea" id="RHEA:10272"/>
        <dbReference type="ChEBI" id="CHEBI:15378"/>
        <dbReference type="ChEBI" id="CHEBI:17815"/>
        <dbReference type="ChEBI" id="CHEBI:30616"/>
        <dbReference type="ChEBI" id="CHEBI:58608"/>
        <dbReference type="ChEBI" id="CHEBI:456216"/>
        <dbReference type="EC" id="2.7.1.107"/>
    </reaction>
</comment>
<comment type="subcellular location">
    <subcellularLocation>
        <location evidence="1 24">Cell inner membrane</location>
        <topology evidence="1 24">Multi-pass membrane protein</topology>
    </subcellularLocation>
</comment>
<evidence type="ECO:0000256" key="11">
    <source>
        <dbReference type="ARBA" id="ARBA00022741"/>
    </source>
</evidence>
<feature type="binding site" evidence="21">
    <location>
        <begin position="41"/>
        <end position="45"/>
    </location>
    <ligand>
        <name>substrate</name>
    </ligand>
</feature>
<keyword evidence="11 22" id="KW-0547">Nucleotide-binding</keyword>
<evidence type="ECO:0000256" key="21">
    <source>
        <dbReference type="PIRSR" id="PIRSR600829-2"/>
    </source>
</evidence>
<feature type="binding site" evidence="22">
    <location>
        <position position="20"/>
    </location>
    <ligand>
        <name>ATP</name>
        <dbReference type="ChEBI" id="CHEBI:30616"/>
    </ligand>
</feature>
<dbReference type="Pfam" id="PF01219">
    <property type="entry name" value="DAGK_prokar"/>
    <property type="match status" value="1"/>
</dbReference>
<feature type="binding site" evidence="22">
    <location>
        <position position="87"/>
    </location>
    <ligand>
        <name>ATP</name>
        <dbReference type="ChEBI" id="CHEBI:30616"/>
    </ligand>
</feature>
<evidence type="ECO:0000256" key="6">
    <source>
        <dbReference type="ARBA" id="ARBA00022516"/>
    </source>
</evidence>
<dbReference type="InterPro" id="IPR036945">
    <property type="entry name" value="DAGK_sf"/>
</dbReference>
<reference evidence="25 26" key="1">
    <citation type="journal article" date="2018" name="Nat. Biotechnol.">
        <title>A standardized bacterial taxonomy based on genome phylogeny substantially revises the tree of life.</title>
        <authorList>
            <person name="Parks D.H."/>
            <person name="Chuvochina M."/>
            <person name="Waite D.W."/>
            <person name="Rinke C."/>
            <person name="Skarshewski A."/>
            <person name="Chaumeil P.A."/>
            <person name="Hugenholtz P."/>
        </authorList>
    </citation>
    <scope>NUCLEOTIDE SEQUENCE [LARGE SCALE GENOMIC DNA]</scope>
    <source>
        <strain evidence="25">UBA10707</strain>
    </source>
</reference>
<evidence type="ECO:0000313" key="25">
    <source>
        <dbReference type="EMBL" id="HBP31376.1"/>
    </source>
</evidence>
<protein>
    <recommendedName>
        <fullName evidence="4 24">Diacylglycerol kinase</fullName>
        <ecNumber evidence="3 24">2.7.1.107</ecNumber>
    </recommendedName>
</protein>
<evidence type="ECO:0000256" key="16">
    <source>
        <dbReference type="ARBA" id="ARBA00023098"/>
    </source>
</evidence>
<evidence type="ECO:0000256" key="5">
    <source>
        <dbReference type="ARBA" id="ARBA00022475"/>
    </source>
</evidence>
<dbReference type="EMBL" id="DOEK01000038">
    <property type="protein sequence ID" value="HBP31376.1"/>
    <property type="molecule type" value="Genomic_DNA"/>
</dbReference>
<organism evidence="25 26">
    <name type="scientific">Advenella kashmirensis</name>
    <dbReference type="NCBI Taxonomy" id="310575"/>
    <lineage>
        <taxon>Bacteria</taxon>
        <taxon>Pseudomonadati</taxon>
        <taxon>Pseudomonadota</taxon>
        <taxon>Betaproteobacteria</taxon>
        <taxon>Burkholderiales</taxon>
        <taxon>Alcaligenaceae</taxon>
    </lineage>
</organism>
<comment type="caution">
    <text evidence="25">The sequence shown here is derived from an EMBL/GenBank/DDBJ whole genome shotgun (WGS) entry which is preliminary data.</text>
</comment>
<dbReference type="PANTHER" id="PTHR34299:SF1">
    <property type="entry name" value="DIACYLGLYCEROL KINASE"/>
    <property type="match status" value="1"/>
</dbReference>
<evidence type="ECO:0000313" key="26">
    <source>
        <dbReference type="Proteomes" id="UP000264036"/>
    </source>
</evidence>
<keyword evidence="8 24" id="KW-0808">Transferase</keyword>
<feature type="binding site" evidence="21">
    <location>
        <position position="109"/>
    </location>
    <ligand>
        <name>substrate</name>
    </ligand>
</feature>
<evidence type="ECO:0000256" key="1">
    <source>
        <dbReference type="ARBA" id="ARBA00004429"/>
    </source>
</evidence>
<dbReference type="GO" id="GO:0004143">
    <property type="term" value="F:ATP-dependent diacylglycerol kinase activity"/>
    <property type="evidence" value="ECO:0007669"/>
    <property type="project" value="UniProtKB-EC"/>
</dbReference>
<evidence type="ECO:0000256" key="7">
    <source>
        <dbReference type="ARBA" id="ARBA00022519"/>
    </source>
</evidence>
<keyword evidence="13 22" id="KW-0067">ATP-binding</keyword>
<accession>A0A356LK71</accession>
<gene>
    <name evidence="25" type="ORF">DD666_18455</name>
</gene>